<dbReference type="AlphaFoldDB" id="A0A9P1KFC2"/>
<dbReference type="Proteomes" id="UP000032946">
    <property type="component" value="Chromosome"/>
</dbReference>
<evidence type="ECO:0000313" key="1">
    <source>
        <dbReference type="EMBL" id="CDM95036.1"/>
    </source>
</evidence>
<accession>A0A9P1KFC2</accession>
<name>A0A9P1KFC2_9CYAN</name>
<keyword evidence="2" id="KW-1185">Reference proteome</keyword>
<proteinExistence type="predicted"/>
<protein>
    <submittedName>
        <fullName evidence="1">Transcriptional regulator TetR family</fullName>
    </submittedName>
</protein>
<gene>
    <name evidence="1" type="ORF">ARTHRO_30302</name>
</gene>
<organism evidence="1 2">
    <name type="scientific">Limnospira indica PCC 8005</name>
    <dbReference type="NCBI Taxonomy" id="376219"/>
    <lineage>
        <taxon>Bacteria</taxon>
        <taxon>Bacillati</taxon>
        <taxon>Cyanobacteriota</taxon>
        <taxon>Cyanophyceae</taxon>
        <taxon>Oscillatoriophycideae</taxon>
        <taxon>Oscillatoriales</taxon>
        <taxon>Sirenicapillariaceae</taxon>
        <taxon>Limnospira</taxon>
    </lineage>
</organism>
<sequence>MENISDREYLSLLRLIVSESGKRPDLAQVFLTTLVKSSPP</sequence>
<evidence type="ECO:0000313" key="2">
    <source>
        <dbReference type="Proteomes" id="UP000032946"/>
    </source>
</evidence>
<reference evidence="1 2" key="1">
    <citation type="submission" date="2014-02" db="EMBL/GenBank/DDBJ databases">
        <authorList>
            <person name="Genoscope - CEA"/>
        </authorList>
    </citation>
    <scope>NUCLEOTIDE SEQUENCE [LARGE SCALE GENOMIC DNA]</scope>
    <source>
        <strain evidence="1 2">PCC 8005</strain>
    </source>
</reference>
<dbReference type="EMBL" id="FO818640">
    <property type="protein sequence ID" value="CDM95036.1"/>
    <property type="molecule type" value="Genomic_DNA"/>
</dbReference>